<feature type="domain" description="HTH cro/C1-type" evidence="1">
    <location>
        <begin position="18"/>
        <end position="76"/>
    </location>
</feature>
<protein>
    <submittedName>
        <fullName evidence="2">Transcriptional regulator</fullName>
    </submittedName>
</protein>
<dbReference type="InterPro" id="IPR001387">
    <property type="entry name" value="Cro/C1-type_HTH"/>
</dbReference>
<dbReference type="AlphaFoldDB" id="A0A6V8KQZ1"/>
<dbReference type="EMBL" id="BLPF01000004">
    <property type="protein sequence ID" value="GFJ85038.1"/>
    <property type="molecule type" value="Genomic_DNA"/>
</dbReference>
<dbReference type="GO" id="GO:0003677">
    <property type="term" value="F:DNA binding"/>
    <property type="evidence" value="ECO:0007669"/>
    <property type="project" value="InterPro"/>
</dbReference>
<organism evidence="2 3">
    <name type="scientific">Phytohabitans houttuyneae</name>
    <dbReference type="NCBI Taxonomy" id="1076126"/>
    <lineage>
        <taxon>Bacteria</taxon>
        <taxon>Bacillati</taxon>
        <taxon>Actinomycetota</taxon>
        <taxon>Actinomycetes</taxon>
        <taxon>Micromonosporales</taxon>
        <taxon>Micromonosporaceae</taxon>
    </lineage>
</organism>
<dbReference type="InterPro" id="IPR010982">
    <property type="entry name" value="Lambda_DNA-bd_dom_sf"/>
</dbReference>
<dbReference type="CDD" id="cd00093">
    <property type="entry name" value="HTH_XRE"/>
    <property type="match status" value="1"/>
</dbReference>
<gene>
    <name evidence="2" type="ORF">Phou_092180</name>
</gene>
<dbReference type="PROSITE" id="PS50943">
    <property type="entry name" value="HTH_CROC1"/>
    <property type="match status" value="1"/>
</dbReference>
<evidence type="ECO:0000313" key="2">
    <source>
        <dbReference type="EMBL" id="GFJ85038.1"/>
    </source>
</evidence>
<reference evidence="2 3" key="1">
    <citation type="submission" date="2020-03" db="EMBL/GenBank/DDBJ databases">
        <title>Whole genome shotgun sequence of Phytohabitans houttuyneae NBRC 108639.</title>
        <authorList>
            <person name="Komaki H."/>
            <person name="Tamura T."/>
        </authorList>
    </citation>
    <scope>NUCLEOTIDE SEQUENCE [LARGE SCALE GENOMIC DNA]</scope>
    <source>
        <strain evidence="2 3">NBRC 108639</strain>
    </source>
</reference>
<proteinExistence type="predicted"/>
<reference evidence="2 3" key="2">
    <citation type="submission" date="2020-03" db="EMBL/GenBank/DDBJ databases">
        <authorList>
            <person name="Ichikawa N."/>
            <person name="Kimura A."/>
            <person name="Kitahashi Y."/>
            <person name="Uohara A."/>
        </authorList>
    </citation>
    <scope>NUCLEOTIDE SEQUENCE [LARGE SCALE GENOMIC DNA]</scope>
    <source>
        <strain evidence="2 3">NBRC 108639</strain>
    </source>
</reference>
<evidence type="ECO:0000259" key="1">
    <source>
        <dbReference type="PROSITE" id="PS50943"/>
    </source>
</evidence>
<sequence>MDRDLDPTVQRRRLQVALREARIATGLTQREVAEALDWSLSKVIRIETGQVSISMTDLRALLDQYEINDPKQTADLRRMAQAGKKQTWSNYKDVLAREFVIYLGYESAASILRQFESTYVPGLLQTEEYMRALIKTLADPGTSDRVIERQIEARLRRRSLLQRADSPQMFFILDEAVVRRWVGTQPGDPKVMRQQLRWLKEMGSLPAVSIQIIPFTQGAHFGTKGPFVLLEFPDARDDDLLFLENSRRNVVTRDDADEIEVYKSAFFDLEKIATQASELDAFLDGVLDTMPG</sequence>
<dbReference type="Gene3D" id="1.10.260.40">
    <property type="entry name" value="lambda repressor-like DNA-binding domains"/>
    <property type="match status" value="1"/>
</dbReference>
<accession>A0A6V8KQZ1</accession>
<keyword evidence="3" id="KW-1185">Reference proteome</keyword>
<dbReference type="Pfam" id="PF13560">
    <property type="entry name" value="HTH_31"/>
    <property type="match status" value="1"/>
</dbReference>
<name>A0A6V8KQZ1_9ACTN</name>
<comment type="caution">
    <text evidence="2">The sequence shown here is derived from an EMBL/GenBank/DDBJ whole genome shotgun (WGS) entry which is preliminary data.</text>
</comment>
<dbReference type="Proteomes" id="UP000482800">
    <property type="component" value="Unassembled WGS sequence"/>
</dbReference>
<evidence type="ECO:0000313" key="3">
    <source>
        <dbReference type="Proteomes" id="UP000482800"/>
    </source>
</evidence>
<dbReference type="SMART" id="SM00530">
    <property type="entry name" value="HTH_XRE"/>
    <property type="match status" value="1"/>
</dbReference>
<dbReference type="InterPro" id="IPR043917">
    <property type="entry name" value="DUF5753"/>
</dbReference>
<dbReference type="SUPFAM" id="SSF47413">
    <property type="entry name" value="lambda repressor-like DNA-binding domains"/>
    <property type="match status" value="1"/>
</dbReference>
<dbReference type="Pfam" id="PF19054">
    <property type="entry name" value="DUF5753"/>
    <property type="match status" value="1"/>
</dbReference>
<dbReference type="RefSeq" id="WP_173069881.1">
    <property type="nucleotide sequence ID" value="NZ_BAABGO010000014.1"/>
</dbReference>